<protein>
    <recommendedName>
        <fullName evidence="9">BOS complex subunit NCLN</fullName>
    </recommendedName>
</protein>
<organism evidence="11 12">
    <name type="scientific">Neotoma lepida</name>
    <name type="common">Desert woodrat</name>
    <dbReference type="NCBI Taxonomy" id="56216"/>
    <lineage>
        <taxon>Eukaryota</taxon>
        <taxon>Metazoa</taxon>
        <taxon>Chordata</taxon>
        <taxon>Craniata</taxon>
        <taxon>Vertebrata</taxon>
        <taxon>Euteleostomi</taxon>
        <taxon>Mammalia</taxon>
        <taxon>Eutheria</taxon>
        <taxon>Euarchontoglires</taxon>
        <taxon>Glires</taxon>
        <taxon>Rodentia</taxon>
        <taxon>Myomorpha</taxon>
        <taxon>Muroidea</taxon>
        <taxon>Cricetidae</taxon>
        <taxon>Neotominae</taxon>
        <taxon>Neotoma</taxon>
    </lineage>
</organism>
<dbReference type="Gene3D" id="3.40.630.10">
    <property type="entry name" value="Zn peptidases"/>
    <property type="match status" value="1"/>
</dbReference>
<keyword evidence="8" id="KW-0325">Glycoprotein</keyword>
<keyword evidence="12" id="KW-1185">Reference proteome</keyword>
<evidence type="ECO:0000256" key="9">
    <source>
        <dbReference type="ARBA" id="ARBA00034873"/>
    </source>
</evidence>
<evidence type="ECO:0000256" key="8">
    <source>
        <dbReference type="ARBA" id="ARBA00023180"/>
    </source>
</evidence>
<feature type="domain" description="Peptidase M28" evidence="10">
    <location>
        <begin position="160"/>
        <end position="200"/>
    </location>
</feature>
<evidence type="ECO:0000313" key="11">
    <source>
        <dbReference type="EMBL" id="OBS76176.1"/>
    </source>
</evidence>
<dbReference type="OrthoDB" id="5913609at2759"/>
<name>A0A1A6HD25_NEOLE</name>
<evidence type="ECO:0000259" key="10">
    <source>
        <dbReference type="Pfam" id="PF04389"/>
    </source>
</evidence>
<dbReference type="GO" id="GO:0005789">
    <property type="term" value="C:endoplasmic reticulum membrane"/>
    <property type="evidence" value="ECO:0007669"/>
    <property type="project" value="UniProtKB-SubCell"/>
</dbReference>
<comment type="subcellular location">
    <subcellularLocation>
        <location evidence="1">Endoplasmic reticulum membrane</location>
        <topology evidence="1">Single-pass membrane protein</topology>
    </subcellularLocation>
</comment>
<gene>
    <name evidence="11" type="ORF">A6R68_17372</name>
</gene>
<reference evidence="11 12" key="1">
    <citation type="submission" date="2016-06" db="EMBL/GenBank/DDBJ databases">
        <title>The Draft Genome Sequence and Annotation of the Desert Woodrat Neotoma lepida.</title>
        <authorList>
            <person name="Campbell M."/>
            <person name="Oakeson K.F."/>
            <person name="Yandell M."/>
            <person name="Halpert J.R."/>
            <person name="Dearing D."/>
        </authorList>
    </citation>
    <scope>NUCLEOTIDE SEQUENCE [LARGE SCALE GENOMIC DNA]</scope>
    <source>
        <strain evidence="11">417</strain>
        <tissue evidence="11">Liver</tissue>
    </source>
</reference>
<dbReference type="AlphaFoldDB" id="A0A1A6HD25"/>
<dbReference type="InterPro" id="IPR016574">
    <property type="entry name" value="Nicalin"/>
</dbReference>
<evidence type="ECO:0000256" key="5">
    <source>
        <dbReference type="ARBA" id="ARBA00022824"/>
    </source>
</evidence>
<dbReference type="InterPro" id="IPR007484">
    <property type="entry name" value="Peptidase_M28"/>
</dbReference>
<dbReference type="GO" id="GO:0009966">
    <property type="term" value="P:regulation of signal transduction"/>
    <property type="evidence" value="ECO:0007669"/>
    <property type="project" value="InterPro"/>
</dbReference>
<evidence type="ECO:0000256" key="4">
    <source>
        <dbReference type="ARBA" id="ARBA00022729"/>
    </source>
</evidence>
<sequence length="306" mass="33804">MSPTGTRNAVLNTEARTVDADVLSRRCVLMRLLDFSYEHYQKALRQSAGAVVIILPRAMAAVPQDVIRQFMEIEPEMLAMETVVPVYFAVEDEALLSIYEQTQAASASQGSASAAEVLLHTATANGFQMVTSGAQSQAVSDWLITSVEGRLTGLGGEDLPTIVIVAHYDAFGVAPWLSLGADSNGSGISVLLELARLFSRLYTYKRTHAASRVDSKTLTRNTRIIAEALTRVIYNLTEKGTPPDMPVFTEQMVQQEQLDSVMDWLTNQPRAAQLLDKDGTFLSTLEHFLSRYLKDVRQHHVKADKR</sequence>
<dbReference type="EMBL" id="LZPO01034976">
    <property type="protein sequence ID" value="OBS76176.1"/>
    <property type="molecule type" value="Genomic_DNA"/>
</dbReference>
<evidence type="ECO:0000313" key="12">
    <source>
        <dbReference type="Proteomes" id="UP000092124"/>
    </source>
</evidence>
<keyword evidence="5" id="KW-0256">Endoplasmic reticulum</keyword>
<evidence type="ECO:0000256" key="2">
    <source>
        <dbReference type="ARBA" id="ARBA00007717"/>
    </source>
</evidence>
<dbReference type="STRING" id="56216.A0A1A6HD25"/>
<dbReference type="Proteomes" id="UP000092124">
    <property type="component" value="Unassembled WGS sequence"/>
</dbReference>
<evidence type="ECO:0000256" key="6">
    <source>
        <dbReference type="ARBA" id="ARBA00022989"/>
    </source>
</evidence>
<comment type="similarity">
    <text evidence="2">Belongs to the nicastrin family.</text>
</comment>
<dbReference type="Pfam" id="PF04389">
    <property type="entry name" value="Peptidase_M28"/>
    <property type="match status" value="1"/>
</dbReference>
<evidence type="ECO:0000256" key="7">
    <source>
        <dbReference type="ARBA" id="ARBA00023136"/>
    </source>
</evidence>
<accession>A0A1A6HD25</accession>
<keyword evidence="7" id="KW-0472">Membrane</keyword>
<dbReference type="SUPFAM" id="SSF53187">
    <property type="entry name" value="Zn-dependent exopeptidases"/>
    <property type="match status" value="1"/>
</dbReference>
<comment type="caution">
    <text evidence="11">The sequence shown here is derived from an EMBL/GenBank/DDBJ whole genome shotgun (WGS) entry which is preliminary data.</text>
</comment>
<evidence type="ECO:0000256" key="3">
    <source>
        <dbReference type="ARBA" id="ARBA00022692"/>
    </source>
</evidence>
<dbReference type="PANTHER" id="PTHR31826">
    <property type="entry name" value="NICALIN"/>
    <property type="match status" value="1"/>
</dbReference>
<keyword evidence="4" id="KW-0732">Signal</keyword>
<keyword evidence="3" id="KW-0812">Transmembrane</keyword>
<keyword evidence="6" id="KW-1133">Transmembrane helix</keyword>
<evidence type="ECO:0000256" key="1">
    <source>
        <dbReference type="ARBA" id="ARBA00004389"/>
    </source>
</evidence>
<proteinExistence type="inferred from homology"/>